<dbReference type="PIRSF" id="PIRSF019271">
    <property type="entry name" value="Acid_Ptase_C"/>
    <property type="match status" value="1"/>
</dbReference>
<dbReference type="SFLD" id="SFLDS00003">
    <property type="entry name" value="Haloacid_Dehalogenase"/>
    <property type="match status" value="1"/>
</dbReference>
<dbReference type="PANTHER" id="PTHR31284:SF10">
    <property type="entry name" value="ACID PHOSPHATASE-LIKE PROTEIN"/>
    <property type="match status" value="1"/>
</dbReference>
<dbReference type="SUPFAM" id="SSF56784">
    <property type="entry name" value="HAD-like"/>
    <property type="match status" value="1"/>
</dbReference>
<organism evidence="3 4">
    <name type="scientific">Enhydrobacter aerosaccus</name>
    <dbReference type="NCBI Taxonomy" id="225324"/>
    <lineage>
        <taxon>Bacteria</taxon>
        <taxon>Pseudomonadati</taxon>
        <taxon>Pseudomonadota</taxon>
        <taxon>Alphaproteobacteria</taxon>
        <taxon>Hyphomicrobiales</taxon>
        <taxon>Enhydrobacter</taxon>
    </lineage>
</organism>
<protein>
    <submittedName>
        <fullName evidence="3">Acid phosphatase</fullName>
    </submittedName>
</protein>
<dbReference type="InterPro" id="IPR036412">
    <property type="entry name" value="HAD-like_sf"/>
</dbReference>
<keyword evidence="4" id="KW-1185">Reference proteome</keyword>
<dbReference type="OrthoDB" id="193314at2"/>
<dbReference type="GO" id="GO:0009279">
    <property type="term" value="C:cell outer membrane"/>
    <property type="evidence" value="ECO:0007669"/>
    <property type="project" value="InterPro"/>
</dbReference>
<dbReference type="InterPro" id="IPR005519">
    <property type="entry name" value="Acid_phosphat_B-like"/>
</dbReference>
<dbReference type="PANTHER" id="PTHR31284">
    <property type="entry name" value="ACID PHOSPHATASE-LIKE PROTEIN"/>
    <property type="match status" value="1"/>
</dbReference>
<keyword evidence="1 2" id="KW-0732">Signal</keyword>
<dbReference type="Proteomes" id="UP000190092">
    <property type="component" value="Unassembled WGS sequence"/>
</dbReference>
<feature type="signal peptide" evidence="2">
    <location>
        <begin position="1"/>
        <end position="23"/>
    </location>
</feature>
<proteinExistence type="predicted"/>
<accession>A0A1T4P673</accession>
<dbReference type="AlphaFoldDB" id="A0A1T4P673"/>
<dbReference type="InterPro" id="IPR023214">
    <property type="entry name" value="HAD_sf"/>
</dbReference>
<dbReference type="Gene3D" id="3.40.50.1000">
    <property type="entry name" value="HAD superfamily/HAD-like"/>
    <property type="match status" value="1"/>
</dbReference>
<evidence type="ECO:0000256" key="1">
    <source>
        <dbReference type="ARBA" id="ARBA00022729"/>
    </source>
</evidence>
<dbReference type="InterPro" id="IPR006423">
    <property type="entry name" value="Lipo_e_P4"/>
</dbReference>
<dbReference type="STRING" id="225324.SAMN02745126_02636"/>
<evidence type="ECO:0000256" key="2">
    <source>
        <dbReference type="SAM" id="SignalP"/>
    </source>
</evidence>
<dbReference type="RefSeq" id="WP_085934296.1">
    <property type="nucleotide sequence ID" value="NZ_FUWJ01000002.1"/>
</dbReference>
<reference evidence="4" key="1">
    <citation type="submission" date="2017-02" db="EMBL/GenBank/DDBJ databases">
        <authorList>
            <person name="Varghese N."/>
            <person name="Submissions S."/>
        </authorList>
    </citation>
    <scope>NUCLEOTIDE SEQUENCE [LARGE SCALE GENOMIC DNA]</scope>
    <source>
        <strain evidence="4">ATCC 27094</strain>
    </source>
</reference>
<gene>
    <name evidence="3" type="ORF">SAMN02745126_02636</name>
</gene>
<evidence type="ECO:0000313" key="4">
    <source>
        <dbReference type="Proteomes" id="UP000190092"/>
    </source>
</evidence>
<feature type="chain" id="PRO_5013046571" evidence="2">
    <location>
        <begin position="24"/>
        <end position="285"/>
    </location>
</feature>
<dbReference type="Pfam" id="PF03767">
    <property type="entry name" value="Acid_phosphat_B"/>
    <property type="match status" value="1"/>
</dbReference>
<sequence length="285" mass="32136">MRMVRTCVVAGLALAIGVAGVRADEPAPTPNDLLLATLWTQRAVEYKGNALTVYALARIRLDQALADPSWTAAPGEQKGEFKHLPPAVVLDIDETVLDNSPYEVWLLKNNQTFSTRTWDEFCAARISRAIPGAVEFTQYADAKGVKVFYITNRGIETEKDTRENMATLGFPMGGNVDTFLMQNEKPDWGSLKSTRRAVIARDYRILLNLGDNFGDFDDRFRSSDAERLKAFEEDKAHWGHDWLVIANPTYGSFETAPFEHDFKKSRDEQRKAKWDALESWSGPKQ</sequence>
<dbReference type="EMBL" id="FUWJ01000002">
    <property type="protein sequence ID" value="SJZ86949.1"/>
    <property type="molecule type" value="Genomic_DNA"/>
</dbReference>
<evidence type="ECO:0000313" key="3">
    <source>
        <dbReference type="EMBL" id="SJZ86949.1"/>
    </source>
</evidence>
<name>A0A1T4P673_9HYPH</name>
<dbReference type="SFLD" id="SFLDG01125">
    <property type="entry name" value="C1.1:_Acid_Phosphatase_Like"/>
    <property type="match status" value="1"/>
</dbReference>